<dbReference type="InterPro" id="IPR009057">
    <property type="entry name" value="Homeodomain-like_sf"/>
</dbReference>
<evidence type="ECO:0000256" key="4">
    <source>
        <dbReference type="PROSITE-ProRule" id="PRU00335"/>
    </source>
</evidence>
<evidence type="ECO:0000313" key="6">
    <source>
        <dbReference type="EMBL" id="KCZ86100.1"/>
    </source>
</evidence>
<name>A0A069E737_9PROT</name>
<feature type="DNA-binding region" description="H-T-H motif" evidence="4">
    <location>
        <begin position="235"/>
        <end position="254"/>
    </location>
</feature>
<keyword evidence="2 4" id="KW-0238">DNA-binding</keyword>
<dbReference type="Pfam" id="PF00440">
    <property type="entry name" value="TetR_N"/>
    <property type="match status" value="1"/>
</dbReference>
<proteinExistence type="predicted"/>
<evidence type="ECO:0000256" key="2">
    <source>
        <dbReference type="ARBA" id="ARBA00023125"/>
    </source>
</evidence>
<dbReference type="PROSITE" id="PS01081">
    <property type="entry name" value="HTH_TETR_1"/>
    <property type="match status" value="1"/>
</dbReference>
<dbReference type="Proteomes" id="UP000027446">
    <property type="component" value="Unassembled WGS sequence"/>
</dbReference>
<feature type="domain" description="HTH tetR-type" evidence="5">
    <location>
        <begin position="1"/>
        <end position="59"/>
    </location>
</feature>
<dbReference type="SUPFAM" id="SSF46689">
    <property type="entry name" value="Homeodomain-like"/>
    <property type="match status" value="2"/>
</dbReference>
<comment type="caution">
    <text evidence="6">The sequence shown here is derived from an EMBL/GenBank/DDBJ whole genome shotgun (WGS) entry which is preliminary data.</text>
</comment>
<dbReference type="InterPro" id="IPR050109">
    <property type="entry name" value="HTH-type_TetR-like_transc_reg"/>
</dbReference>
<evidence type="ECO:0000259" key="5">
    <source>
        <dbReference type="PROSITE" id="PS50977"/>
    </source>
</evidence>
<dbReference type="GO" id="GO:0000976">
    <property type="term" value="F:transcription cis-regulatory region binding"/>
    <property type="evidence" value="ECO:0007669"/>
    <property type="project" value="TreeGrafter"/>
</dbReference>
<dbReference type="PANTHER" id="PTHR30055">
    <property type="entry name" value="HTH-TYPE TRANSCRIPTIONAL REGULATOR RUTR"/>
    <property type="match status" value="1"/>
</dbReference>
<dbReference type="PANTHER" id="PTHR30055:SF234">
    <property type="entry name" value="HTH-TYPE TRANSCRIPTIONAL REGULATOR BETI"/>
    <property type="match status" value="1"/>
</dbReference>
<dbReference type="STRING" id="1280949.HAD_10455"/>
<gene>
    <name evidence="6" type="ORF">HAD_10455</name>
</gene>
<evidence type="ECO:0000313" key="7">
    <source>
        <dbReference type="Proteomes" id="UP000027446"/>
    </source>
</evidence>
<dbReference type="InterPro" id="IPR001647">
    <property type="entry name" value="HTH_TetR"/>
</dbReference>
<reference evidence="6 7" key="1">
    <citation type="journal article" date="2014" name="Antonie Van Leeuwenhoek">
        <title>Hyphomonas beringensis sp. nov. and Hyphomonas chukchiensis sp. nov., isolated from surface seawater of the Bering Sea and Chukchi Sea.</title>
        <authorList>
            <person name="Li C."/>
            <person name="Lai Q."/>
            <person name="Li G."/>
            <person name="Dong C."/>
            <person name="Wang J."/>
            <person name="Liao Y."/>
            <person name="Shao Z."/>
        </authorList>
    </citation>
    <scope>NUCLEOTIDE SEQUENCE [LARGE SCALE GENOMIC DNA]</scope>
    <source>
        <strain evidence="6 7">MHS-3</strain>
    </source>
</reference>
<dbReference type="PATRIC" id="fig|1280949.3.peg.2137"/>
<evidence type="ECO:0000256" key="3">
    <source>
        <dbReference type="ARBA" id="ARBA00023163"/>
    </source>
</evidence>
<keyword evidence="7" id="KW-1185">Reference proteome</keyword>
<feature type="domain" description="HTH tetR-type" evidence="5">
    <location>
        <begin position="212"/>
        <end position="272"/>
    </location>
</feature>
<dbReference type="PROSITE" id="PS50977">
    <property type="entry name" value="HTH_TETR_2"/>
    <property type="match status" value="2"/>
</dbReference>
<keyword evidence="3" id="KW-0804">Transcription</keyword>
<feature type="DNA-binding region" description="H-T-H motif" evidence="4">
    <location>
        <begin position="22"/>
        <end position="41"/>
    </location>
</feature>
<dbReference type="GO" id="GO:0003700">
    <property type="term" value="F:DNA-binding transcription factor activity"/>
    <property type="evidence" value="ECO:0007669"/>
    <property type="project" value="TreeGrafter"/>
</dbReference>
<dbReference type="Gene3D" id="1.10.357.10">
    <property type="entry name" value="Tetracycline Repressor, domain 2"/>
    <property type="match status" value="2"/>
</dbReference>
<dbReference type="EMBL" id="ARYH01000001">
    <property type="protein sequence ID" value="KCZ86100.1"/>
    <property type="molecule type" value="Genomic_DNA"/>
</dbReference>
<sequence length="404" mass="44675">MRAAIIEAVLSTVRQDGLGDLTVRKIGTRLGVSPALVNYHFGSQALLIEEACIVADQRIEAAWSDWTQLICDTSLREGDFEACLFAAIRDLHCRLDREHALQWHALLRSIRAKAQMSAHAGQRAARIFWDRLLETAGVDKQLVAALRAFSHGVGFGYLVTGDQWKFDPWAHRLCGQFALRLQGRPVNLDGDNAFRQSAASWNMAPTAPQSMHPTHVKIINAAVDIILKDGAEAITHRSVATSAGVSLSSVTHFIKGKEELLKQAHDALFQRTRSRTDTIRADKKPPSIEAMANSMFSPDTIDWSFLKDLAGTFGAMLTASVQESSRSHVEGTFARFGDTSMDLLSRVAEEASGFGRLDAQIFSLCASNIWFVQLLEGMEPSDELLMQNRSDMKKLIEILCIPKL</sequence>
<dbReference type="eggNOG" id="ENOG503448G">
    <property type="taxonomic scope" value="Bacteria"/>
</dbReference>
<evidence type="ECO:0000256" key="1">
    <source>
        <dbReference type="ARBA" id="ARBA00023015"/>
    </source>
</evidence>
<protein>
    <submittedName>
        <fullName evidence="6">Protein YbjK</fullName>
    </submittedName>
</protein>
<dbReference type="InterPro" id="IPR023772">
    <property type="entry name" value="DNA-bd_HTH_TetR-type_CS"/>
</dbReference>
<accession>A0A069E737</accession>
<dbReference type="AlphaFoldDB" id="A0A069E737"/>
<organism evidence="6 7">
    <name type="scientific">Hyphomonas adhaerens MHS-3</name>
    <dbReference type="NCBI Taxonomy" id="1280949"/>
    <lineage>
        <taxon>Bacteria</taxon>
        <taxon>Pseudomonadati</taxon>
        <taxon>Pseudomonadota</taxon>
        <taxon>Alphaproteobacteria</taxon>
        <taxon>Hyphomonadales</taxon>
        <taxon>Hyphomonadaceae</taxon>
        <taxon>Hyphomonas</taxon>
    </lineage>
</organism>
<keyword evidence="1" id="KW-0805">Transcription regulation</keyword>